<accession>A0A1I8JBI0</accession>
<dbReference type="PANTHER" id="PTHR13774:SF17">
    <property type="entry name" value="PHENAZINE BIOSYNTHESIS-LIKE DOMAIN-CONTAINING PROTEIN"/>
    <property type="match status" value="1"/>
</dbReference>
<dbReference type="NCBIfam" id="TIGR00654">
    <property type="entry name" value="PhzF_family"/>
    <property type="match status" value="1"/>
</dbReference>
<dbReference type="Proteomes" id="UP000095280">
    <property type="component" value="Unplaced"/>
</dbReference>
<dbReference type="SUPFAM" id="SSF54506">
    <property type="entry name" value="Diaminopimelate epimerase-like"/>
    <property type="match status" value="1"/>
</dbReference>
<evidence type="ECO:0000256" key="3">
    <source>
        <dbReference type="PIRSR" id="PIRSR016184-1"/>
    </source>
</evidence>
<sequence>RISSQGSYYAQLLHGFCCAFQPVTMATQPAADYPFYIVDAFTKRLRRGNPAAVVLLTPEPLLSDSDMQSVAAEFNLSETAFVFLASGSAAPDRPVPLRWFTPECEVALCGHATLAAATAVHLHLRASGRDCDRLEFDTMSGLLPVTRDAATGQWSLDFPLGTVEPIAMGDRDASAALLESALGDELGVNSVLSLAHSPDRQKLLIELKPEARDQFLRLRPDTAAMVAAAPTGQRIRGVIVTVSGEGFRERDGDDSGEFDFLSRYFAPWVGIPEDPVTGAAHTVLAAYWRAKLGGRDEMLAKQCSRRGGVLRLRVDAGRGRVALTGHSVMSAHGRVAI</sequence>
<evidence type="ECO:0000256" key="1">
    <source>
        <dbReference type="ARBA" id="ARBA00008270"/>
    </source>
</evidence>
<protein>
    <submittedName>
        <fullName evidence="5">PhzF family phenazine biosynthesis protein</fullName>
    </submittedName>
</protein>
<dbReference type="Gene3D" id="3.10.310.10">
    <property type="entry name" value="Diaminopimelate Epimerase, Chain A, domain 1"/>
    <property type="match status" value="2"/>
</dbReference>
<dbReference type="AlphaFoldDB" id="A0A1I8JBI0"/>
<organism evidence="4 5">
    <name type="scientific">Macrostomum lignano</name>
    <dbReference type="NCBI Taxonomy" id="282301"/>
    <lineage>
        <taxon>Eukaryota</taxon>
        <taxon>Metazoa</taxon>
        <taxon>Spiralia</taxon>
        <taxon>Lophotrochozoa</taxon>
        <taxon>Platyhelminthes</taxon>
        <taxon>Rhabditophora</taxon>
        <taxon>Macrostomorpha</taxon>
        <taxon>Macrostomida</taxon>
        <taxon>Macrostomidae</taxon>
        <taxon>Macrostomum</taxon>
    </lineage>
</organism>
<evidence type="ECO:0000256" key="2">
    <source>
        <dbReference type="ARBA" id="ARBA00023235"/>
    </source>
</evidence>
<name>A0A1I8JBI0_9PLAT</name>
<evidence type="ECO:0000313" key="4">
    <source>
        <dbReference type="Proteomes" id="UP000095280"/>
    </source>
</evidence>
<feature type="active site" evidence="3">
    <location>
        <position position="78"/>
    </location>
</feature>
<dbReference type="GO" id="GO:0016853">
    <property type="term" value="F:isomerase activity"/>
    <property type="evidence" value="ECO:0007669"/>
    <property type="project" value="UniProtKB-KW"/>
</dbReference>
<keyword evidence="2" id="KW-0413">Isomerase</keyword>
<dbReference type="PIRSF" id="PIRSF016184">
    <property type="entry name" value="PhzC_PhzF"/>
    <property type="match status" value="1"/>
</dbReference>
<reference evidence="5" key="1">
    <citation type="submission" date="2016-11" db="UniProtKB">
        <authorList>
            <consortium name="WormBaseParasite"/>
        </authorList>
    </citation>
    <scope>IDENTIFICATION</scope>
</reference>
<comment type="similarity">
    <text evidence="1">Belongs to the PhzF family.</text>
</comment>
<evidence type="ECO:0000313" key="5">
    <source>
        <dbReference type="WBParaSite" id="maker-uti_cns_0046632-snap-gene-0.16-mRNA-1"/>
    </source>
</evidence>
<keyword evidence="4" id="KW-1185">Reference proteome</keyword>
<dbReference type="GO" id="GO:0005737">
    <property type="term" value="C:cytoplasm"/>
    <property type="evidence" value="ECO:0007669"/>
    <property type="project" value="TreeGrafter"/>
</dbReference>
<dbReference type="PANTHER" id="PTHR13774">
    <property type="entry name" value="PHENAZINE BIOSYNTHESIS PROTEIN"/>
    <property type="match status" value="1"/>
</dbReference>
<dbReference type="InterPro" id="IPR003719">
    <property type="entry name" value="Phenazine_PhzF-like"/>
</dbReference>
<dbReference type="WBParaSite" id="maker-uti_cns_0046632-snap-gene-0.16-mRNA-1">
    <property type="protein sequence ID" value="maker-uti_cns_0046632-snap-gene-0.16-mRNA-1"/>
    <property type="gene ID" value="maker-uti_cns_0046632-snap-gene-0.16"/>
</dbReference>
<dbReference type="Pfam" id="PF02567">
    <property type="entry name" value="PhzC-PhzF"/>
    <property type="match status" value="1"/>
</dbReference>
<proteinExistence type="inferred from homology"/>